<gene>
    <name evidence="2" type="ordered locus">MARTH_orf236</name>
</gene>
<evidence type="ECO:0000259" key="1">
    <source>
        <dbReference type="Pfam" id="PF02481"/>
    </source>
</evidence>
<dbReference type="Pfam" id="PF02481">
    <property type="entry name" value="DNA_processg_A"/>
    <property type="match status" value="1"/>
</dbReference>
<sequence>MNNFIIYFDYKYNGDWDKIYHAFKNFENVDDDLAKQIARERIDLKEKIITILDDEYPAKLDMLRKPPFALHYLGNYSLINFEKSFCLTGNLEKDYIVDLLCHIDSLAKDVLVVLPSWKGINEKILEKCLTNDQPILVISKCGLRNEPFLEKIDFAKHKNVLVISEYPNKYHISRKTIFAYRRIVAALANNLVLLATSGPFLNNLVNNFLDCGKEVFCFAPEPNDNENSNLELINLGATLINDLTKPSQTGILVKKTAS</sequence>
<proteinExistence type="predicted"/>
<dbReference type="InterPro" id="IPR057666">
    <property type="entry name" value="DrpA_SLOG"/>
</dbReference>
<keyword evidence="3" id="KW-1185">Reference proteome</keyword>
<feature type="domain" description="Smf/DprA SLOG" evidence="1">
    <location>
        <begin position="47"/>
        <end position="243"/>
    </location>
</feature>
<reference evidence="2 3" key="1">
    <citation type="journal article" date="2008" name="Infect. Immun.">
        <title>Genome of Mycoplasma arthritidis.</title>
        <authorList>
            <person name="Dybvig K."/>
            <person name="Zuhua C."/>
            <person name="Lao P."/>
            <person name="Jordan D.S."/>
            <person name="French C.T."/>
            <person name="Tu A.H."/>
            <person name="Loraine A.E."/>
        </authorList>
    </citation>
    <scope>NUCLEOTIDE SEQUENCE [LARGE SCALE GENOMIC DNA]</scope>
    <source>
        <strain evidence="2 3">158L3-1</strain>
    </source>
</reference>
<dbReference type="eggNOG" id="COG0758">
    <property type="taxonomic scope" value="Bacteria"/>
</dbReference>
<dbReference type="Proteomes" id="UP000008812">
    <property type="component" value="Chromosome"/>
</dbReference>
<organism evidence="2 3">
    <name type="scientific">Metamycoplasma arthritidis (strain 158L3-1)</name>
    <name type="common">Mycoplasma arthritidis</name>
    <dbReference type="NCBI Taxonomy" id="243272"/>
    <lineage>
        <taxon>Bacteria</taxon>
        <taxon>Bacillati</taxon>
        <taxon>Mycoplasmatota</taxon>
        <taxon>Mycoplasmoidales</taxon>
        <taxon>Metamycoplasmataceae</taxon>
        <taxon>Metamycoplasma</taxon>
    </lineage>
</organism>
<dbReference type="Gene3D" id="3.40.50.450">
    <property type="match status" value="1"/>
</dbReference>
<evidence type="ECO:0000313" key="2">
    <source>
        <dbReference type="EMBL" id="ACF07144.1"/>
    </source>
</evidence>
<accession>B3PM92</accession>
<name>B3PM92_META1</name>
<dbReference type="AlphaFoldDB" id="B3PM92"/>
<evidence type="ECO:0000313" key="3">
    <source>
        <dbReference type="Proteomes" id="UP000008812"/>
    </source>
</evidence>
<dbReference type="KEGG" id="mat:MARTH_orf236"/>
<dbReference type="STRING" id="243272.MARTH_orf236"/>
<dbReference type="EMBL" id="CP001047">
    <property type="protein sequence ID" value="ACF07144.1"/>
    <property type="molecule type" value="Genomic_DNA"/>
</dbReference>
<protein>
    <submittedName>
        <fullName evidence="2">Putative DNA processing protein, SMF family</fullName>
    </submittedName>
</protein>
<dbReference type="HOGENOM" id="CLU_029601_3_4_14"/>
<dbReference type="GO" id="GO:0009294">
    <property type="term" value="P:DNA-mediated transformation"/>
    <property type="evidence" value="ECO:0007669"/>
    <property type="project" value="InterPro"/>
</dbReference>
<dbReference type="RefSeq" id="WP_012498101.1">
    <property type="nucleotide sequence ID" value="NC_011025.1"/>
</dbReference>